<dbReference type="EMBL" id="CAMGYJ010000005">
    <property type="protein sequence ID" value="CAI0413584.1"/>
    <property type="molecule type" value="Genomic_DNA"/>
</dbReference>
<name>A0AAV0JWG2_9ROSI</name>
<dbReference type="GO" id="GO:0016616">
    <property type="term" value="F:oxidoreductase activity, acting on the CH-OH group of donors, NAD or NADP as acceptor"/>
    <property type="evidence" value="ECO:0007669"/>
    <property type="project" value="TreeGrafter"/>
</dbReference>
<evidence type="ECO:0000259" key="4">
    <source>
        <dbReference type="Pfam" id="PF05368"/>
    </source>
</evidence>
<dbReference type="SUPFAM" id="SSF51735">
    <property type="entry name" value="NAD(P)-binding Rossmann-fold domains"/>
    <property type="match status" value="1"/>
</dbReference>
<evidence type="ECO:0000256" key="3">
    <source>
        <dbReference type="ARBA" id="ARBA00023002"/>
    </source>
</evidence>
<keyword evidence="3" id="KW-0560">Oxidoreductase</keyword>
<dbReference type="PANTHER" id="PTHR10366">
    <property type="entry name" value="NAD DEPENDENT EPIMERASE/DEHYDRATASE"/>
    <property type="match status" value="1"/>
</dbReference>
<feature type="non-terminal residue" evidence="5">
    <location>
        <position position="1"/>
    </location>
</feature>
<feature type="domain" description="NmrA-like" evidence="4">
    <location>
        <begin position="38"/>
        <end position="126"/>
    </location>
</feature>
<comment type="subunit">
    <text evidence="1">Dimer.</text>
</comment>
<dbReference type="Pfam" id="PF05368">
    <property type="entry name" value="NmrA"/>
    <property type="match status" value="1"/>
</dbReference>
<keyword evidence="6" id="KW-1185">Reference proteome</keyword>
<dbReference type="Gene3D" id="3.40.50.720">
    <property type="entry name" value="NAD(P)-binding Rossmann-like Domain"/>
    <property type="match status" value="1"/>
</dbReference>
<evidence type="ECO:0000256" key="1">
    <source>
        <dbReference type="ARBA" id="ARBA00011473"/>
    </source>
</evidence>
<keyword evidence="2" id="KW-0521">NADP</keyword>
<evidence type="ECO:0000313" key="6">
    <source>
        <dbReference type="Proteomes" id="UP001154282"/>
    </source>
</evidence>
<reference evidence="5" key="1">
    <citation type="submission" date="2022-08" db="EMBL/GenBank/DDBJ databases">
        <authorList>
            <person name="Gutierrez-Valencia J."/>
        </authorList>
    </citation>
    <scope>NUCLEOTIDE SEQUENCE</scope>
</reference>
<accession>A0AAV0JWG2</accession>
<evidence type="ECO:0000256" key="2">
    <source>
        <dbReference type="ARBA" id="ARBA00022857"/>
    </source>
</evidence>
<dbReference type="InterPro" id="IPR036291">
    <property type="entry name" value="NAD(P)-bd_dom_sf"/>
</dbReference>
<dbReference type="PANTHER" id="PTHR10366:SF852">
    <property type="entry name" value="CINNAMOYL-COA REDUCTASE CAD2"/>
    <property type="match status" value="1"/>
</dbReference>
<protein>
    <recommendedName>
        <fullName evidence="4">NmrA-like domain-containing protein</fullName>
    </recommendedName>
</protein>
<proteinExistence type="predicted"/>
<dbReference type="InterPro" id="IPR008030">
    <property type="entry name" value="NmrA-like"/>
</dbReference>
<gene>
    <name evidence="5" type="ORF">LITE_LOCUS15997</name>
</gene>
<dbReference type="InterPro" id="IPR050425">
    <property type="entry name" value="NAD(P)_dehydrat-like"/>
</dbReference>
<evidence type="ECO:0000313" key="5">
    <source>
        <dbReference type="EMBL" id="CAI0413584.1"/>
    </source>
</evidence>
<comment type="caution">
    <text evidence="5">The sequence shown here is derived from an EMBL/GenBank/DDBJ whole genome shotgun (WGS) entry which is preliminary data.</text>
</comment>
<dbReference type="Proteomes" id="UP001154282">
    <property type="component" value="Unassembled WGS sequence"/>
</dbReference>
<dbReference type="AlphaFoldDB" id="A0AAV0JWG2"/>
<organism evidence="5 6">
    <name type="scientific">Linum tenue</name>
    <dbReference type="NCBI Taxonomy" id="586396"/>
    <lineage>
        <taxon>Eukaryota</taxon>
        <taxon>Viridiplantae</taxon>
        <taxon>Streptophyta</taxon>
        <taxon>Embryophyta</taxon>
        <taxon>Tracheophyta</taxon>
        <taxon>Spermatophyta</taxon>
        <taxon>Magnoliopsida</taxon>
        <taxon>eudicotyledons</taxon>
        <taxon>Gunneridae</taxon>
        <taxon>Pentapetalae</taxon>
        <taxon>rosids</taxon>
        <taxon>fabids</taxon>
        <taxon>Malpighiales</taxon>
        <taxon>Linaceae</taxon>
        <taxon>Linum</taxon>
    </lineage>
</organism>
<sequence>TLIQPIYLAAVSPFSHPRRRHSAGQILKNPNKPFARFSKTVCVNGASGYIASWLVKLLLSRGYTIRASVRDPTAVCLFADDPRKTEHLRALDGASERLQLFKANLLKKGSFDSVVQGCDGVFHTALPFYHDVQDPQVRFLCFLIFLLPPFGDC</sequence>
<dbReference type="GO" id="GO:0009807">
    <property type="term" value="P:lignan biosynthetic process"/>
    <property type="evidence" value="ECO:0007669"/>
    <property type="project" value="UniProtKB-ARBA"/>
</dbReference>